<dbReference type="PANTHER" id="PTHR35007">
    <property type="entry name" value="INTEGRAL MEMBRANE PROTEIN-RELATED"/>
    <property type="match status" value="1"/>
</dbReference>
<organism evidence="2 3">
    <name type="scientific">Gordonia bronchialis (strain ATCC 25592 / DSM 43247 / BCRC 13721 / JCM 3198 / KCTC 3076 / NBRC 16047 / NCTC 10667)</name>
    <name type="common">Rhodococcus bronchialis</name>
    <dbReference type="NCBI Taxonomy" id="526226"/>
    <lineage>
        <taxon>Bacteria</taxon>
        <taxon>Bacillati</taxon>
        <taxon>Actinomycetota</taxon>
        <taxon>Actinomycetes</taxon>
        <taxon>Mycobacteriales</taxon>
        <taxon>Gordoniaceae</taxon>
        <taxon>Gordonia</taxon>
    </lineage>
</organism>
<feature type="transmembrane region" description="Helical" evidence="1">
    <location>
        <begin position="43"/>
        <end position="68"/>
    </location>
</feature>
<feature type="transmembrane region" description="Helical" evidence="1">
    <location>
        <begin position="227"/>
        <end position="253"/>
    </location>
</feature>
<dbReference type="STRING" id="526226.Gbro_0519"/>
<reference evidence="3" key="1">
    <citation type="submission" date="2009-10" db="EMBL/GenBank/DDBJ databases">
        <title>The complete chromosome of Gordonia bronchialis DSM 43247.</title>
        <authorList>
            <consortium name="US DOE Joint Genome Institute (JGI-PGF)"/>
            <person name="Lucas S."/>
            <person name="Copeland A."/>
            <person name="Lapidus A."/>
            <person name="Glavina del Rio T."/>
            <person name="Dalin E."/>
            <person name="Tice H."/>
            <person name="Bruce D."/>
            <person name="Goodwin L."/>
            <person name="Pitluck S."/>
            <person name="Kyrpides N."/>
            <person name="Mavromatis K."/>
            <person name="Ivanova N."/>
            <person name="Ovchinnikova G."/>
            <person name="Saunders E."/>
            <person name="Brettin T."/>
            <person name="Detter J.C."/>
            <person name="Han C."/>
            <person name="Larimer F."/>
            <person name="Land M."/>
            <person name="Hauser L."/>
            <person name="Markowitz V."/>
            <person name="Cheng J.-F."/>
            <person name="Hugenholtz P."/>
            <person name="Woyke T."/>
            <person name="Wu D."/>
            <person name="Jando M."/>
            <person name="Schneider S."/>
            <person name="Goeker M."/>
            <person name="Klenk H.-P."/>
            <person name="Eisen J.A."/>
        </authorList>
    </citation>
    <scope>NUCLEOTIDE SEQUENCE [LARGE SCALE GENOMIC DNA]</scope>
    <source>
        <strain evidence="3">ATCC 25592 / DSM 43247 / BCRC 13721 / JCM 3198 / KCTC 3076 / NBRC 16047 / NCTC 10667</strain>
    </source>
</reference>
<dbReference type="PANTHER" id="PTHR35007:SF4">
    <property type="entry name" value="CONSERVED TRANSMEMBRANE PROTEIN-RELATED"/>
    <property type="match status" value="1"/>
</dbReference>
<sequence>MPLLIAGALTCLWWPATHGEHRLRVHRRMRRPTDLRPMLLGVVPLAAVLFGGVAAAVAAAVVVAVVAWRQRRRRSERDADRRIDDMTRALSMMISELSVGTPPNRAAQVAVVELRRRGGDCQVADGLEGMACRAELGGAVIDAAEKWDATWGPVSWQRIGVAWQTAERHGLPMADLLGALRSDLLARRAFVDRTRAGLAGPRATALVLAGLPVLGIALGQATGARPLGVLLGGGIGGLLLVIGTSLAATGLVWTERLTARVLTP</sequence>
<accession>D0LED1</accession>
<keyword evidence="3" id="KW-1185">Reference proteome</keyword>
<protein>
    <submittedName>
        <fullName evidence="2">Type II secretion system F domain protein</fullName>
    </submittedName>
</protein>
<keyword evidence="1" id="KW-1133">Transmembrane helix</keyword>
<evidence type="ECO:0000256" key="1">
    <source>
        <dbReference type="SAM" id="Phobius"/>
    </source>
</evidence>
<dbReference type="EMBL" id="CP001802">
    <property type="protein sequence ID" value="ACY19849.1"/>
    <property type="molecule type" value="Genomic_DNA"/>
</dbReference>
<dbReference type="HOGENOM" id="CLU_065779_1_0_11"/>
<dbReference type="Proteomes" id="UP000001219">
    <property type="component" value="Chromosome"/>
</dbReference>
<proteinExistence type="predicted"/>
<name>D0LED1_GORB4</name>
<keyword evidence="1" id="KW-0472">Membrane</keyword>
<dbReference type="eggNOG" id="COG4965">
    <property type="taxonomic scope" value="Bacteria"/>
</dbReference>
<feature type="transmembrane region" description="Helical" evidence="1">
    <location>
        <begin position="203"/>
        <end position="221"/>
    </location>
</feature>
<keyword evidence="1" id="KW-0812">Transmembrane</keyword>
<dbReference type="AlphaFoldDB" id="D0LED1"/>
<gene>
    <name evidence="2" type="ordered locus">Gbro_0519</name>
</gene>
<evidence type="ECO:0000313" key="2">
    <source>
        <dbReference type="EMBL" id="ACY19849.1"/>
    </source>
</evidence>
<dbReference type="KEGG" id="gbr:Gbro_0519"/>
<evidence type="ECO:0000313" key="3">
    <source>
        <dbReference type="Proteomes" id="UP000001219"/>
    </source>
</evidence>
<reference evidence="2 3" key="2">
    <citation type="journal article" date="2010" name="Stand. Genomic Sci.">
        <title>Complete genome sequence of Gordonia bronchialis type strain (3410).</title>
        <authorList>
            <person name="Ivanova N."/>
            <person name="Sikorski J."/>
            <person name="Jando M."/>
            <person name="Lapidus A."/>
            <person name="Nolan M."/>
            <person name="Lucas S."/>
            <person name="Del Rio T.G."/>
            <person name="Tice H."/>
            <person name="Copeland A."/>
            <person name="Cheng J.F."/>
            <person name="Chen F."/>
            <person name="Bruce D."/>
            <person name="Goodwin L."/>
            <person name="Pitluck S."/>
            <person name="Mavromatis K."/>
            <person name="Ovchinnikova G."/>
            <person name="Pati A."/>
            <person name="Chen A."/>
            <person name="Palaniappan K."/>
            <person name="Land M."/>
            <person name="Hauser L."/>
            <person name="Chang Y.J."/>
            <person name="Jeffries C.D."/>
            <person name="Chain P."/>
            <person name="Saunders E."/>
            <person name="Han C."/>
            <person name="Detter J.C."/>
            <person name="Brettin T."/>
            <person name="Rohde M."/>
            <person name="Goker M."/>
            <person name="Bristow J."/>
            <person name="Eisen J.A."/>
            <person name="Markowitz V."/>
            <person name="Hugenholtz P."/>
            <person name="Klenk H.P."/>
            <person name="Kyrpides N.C."/>
        </authorList>
    </citation>
    <scope>NUCLEOTIDE SEQUENCE [LARGE SCALE GENOMIC DNA]</scope>
    <source>
        <strain evidence="3">ATCC 25592 / DSM 43247 / BCRC 13721 / JCM 3198 / KCTC 3076 / NBRC 16047 / NCTC 10667</strain>
    </source>
</reference>